<comment type="similarity">
    <text evidence="2 9">Belongs to the cytochrome P450 family.</text>
</comment>
<dbReference type="PANTHER" id="PTHR24305">
    <property type="entry name" value="CYTOCHROME P450"/>
    <property type="match status" value="1"/>
</dbReference>
<feature type="binding site" description="axial binding residue" evidence="8">
    <location>
        <position position="449"/>
    </location>
    <ligand>
        <name>heme</name>
        <dbReference type="ChEBI" id="CHEBI:30413"/>
    </ligand>
    <ligandPart>
        <name>Fe</name>
        <dbReference type="ChEBI" id="CHEBI:18248"/>
    </ligandPart>
</feature>
<dbReference type="Proteomes" id="UP001194746">
    <property type="component" value="Unassembled WGS sequence"/>
</dbReference>
<accession>A0AAD4CLD8</accession>
<evidence type="ECO:0000256" key="6">
    <source>
        <dbReference type="ARBA" id="ARBA00023004"/>
    </source>
</evidence>
<dbReference type="CDD" id="cd11058">
    <property type="entry name" value="CYP60B-like"/>
    <property type="match status" value="1"/>
</dbReference>
<evidence type="ECO:0000256" key="2">
    <source>
        <dbReference type="ARBA" id="ARBA00010617"/>
    </source>
</evidence>
<dbReference type="GO" id="GO:0005506">
    <property type="term" value="F:iron ion binding"/>
    <property type="evidence" value="ECO:0007669"/>
    <property type="project" value="InterPro"/>
</dbReference>
<dbReference type="GO" id="GO:0020037">
    <property type="term" value="F:heme binding"/>
    <property type="evidence" value="ECO:0007669"/>
    <property type="project" value="InterPro"/>
</dbReference>
<dbReference type="InterPro" id="IPR017972">
    <property type="entry name" value="Cyt_P450_CS"/>
</dbReference>
<dbReference type="InterPro" id="IPR001128">
    <property type="entry name" value="Cyt_P450"/>
</dbReference>
<comment type="caution">
    <text evidence="10">The sequence shown here is derived from an EMBL/GenBank/DDBJ whole genome shotgun (WGS) entry which is preliminary data.</text>
</comment>
<evidence type="ECO:0000256" key="7">
    <source>
        <dbReference type="ARBA" id="ARBA00023033"/>
    </source>
</evidence>
<proteinExistence type="inferred from homology"/>
<dbReference type="Pfam" id="PF00067">
    <property type="entry name" value="p450"/>
    <property type="match status" value="1"/>
</dbReference>
<sequence length="503" mass="57281">MVSIIEILFAFTIIATLQQLAQIIWTLYFHPLHAIPGPKSWIAFPILRYTSLVRGHLDTQLREFHDIYGEAVRFGPTEVSFTTAQAWKDIYGHNHGNQLPKVLQSTSNTSDIFGANDADHSRLRRSLAHAFSTRGLQAQEPTLLRYTDKLIDGLTKIASSSPTATADMVKWYNLATFDLIGDLAFGEPFGGLDSSEYHPWVSTIFQAVRGIAFVRFKDAYPLLFKVLALFYTPKHLLEARKRQIEYSSKLIQKRLSSTERRGVGDFTESMLHHRDEADRDKSQALTDREIEGNANLLIIAGSETTATLLSGVTYWILRTPEVKRKVVQEVRSVIQAASDVNFQTTSPVNLPYMCACLTEALRIYPPAPVGSQRYAKSSNGMQISGYMIPPETRVWVHQFAAYHSPRNFHNPEQFIPERWLPETQADPSSPFYNDNREVLQPFSVGPRNCIGRNLANSEMRVILARILWHFDLELCVESADWEKQRSYLLWEKRPLMCGLKMRG</sequence>
<dbReference type="Gene3D" id="1.10.630.10">
    <property type="entry name" value="Cytochrome P450"/>
    <property type="match status" value="1"/>
</dbReference>
<evidence type="ECO:0000313" key="10">
    <source>
        <dbReference type="EMBL" id="KAF9888571.1"/>
    </source>
</evidence>
<evidence type="ECO:0008006" key="12">
    <source>
        <dbReference type="Google" id="ProtNLM"/>
    </source>
</evidence>
<keyword evidence="6 8" id="KW-0408">Iron</keyword>
<evidence type="ECO:0000256" key="1">
    <source>
        <dbReference type="ARBA" id="ARBA00001971"/>
    </source>
</evidence>
<evidence type="ECO:0000256" key="5">
    <source>
        <dbReference type="ARBA" id="ARBA00023002"/>
    </source>
</evidence>
<keyword evidence="5 9" id="KW-0560">Oxidoreductase</keyword>
<dbReference type="AlphaFoldDB" id="A0AAD4CLD8"/>
<dbReference type="InterPro" id="IPR002401">
    <property type="entry name" value="Cyt_P450_E_grp-I"/>
</dbReference>
<keyword evidence="7 9" id="KW-0503">Monooxygenase</keyword>
<protein>
    <recommendedName>
        <fullName evidence="12">Cytochrome P450</fullName>
    </recommendedName>
</protein>
<reference evidence="10" key="1">
    <citation type="journal article" date="2019" name="Beilstein J. Org. Chem.">
        <title>Nanangenines: drimane sesquiterpenoids as the dominant metabolite cohort of a novel Australian fungus, Aspergillus nanangensis.</title>
        <authorList>
            <person name="Lacey H.J."/>
            <person name="Gilchrist C.L.M."/>
            <person name="Crombie A."/>
            <person name="Kalaitzis J.A."/>
            <person name="Vuong D."/>
            <person name="Rutledge P.J."/>
            <person name="Turner P."/>
            <person name="Pitt J.I."/>
            <person name="Lacey E."/>
            <person name="Chooi Y.H."/>
            <person name="Piggott A.M."/>
        </authorList>
    </citation>
    <scope>NUCLEOTIDE SEQUENCE</scope>
    <source>
        <strain evidence="10">MST-FP2251</strain>
    </source>
</reference>
<evidence type="ECO:0000256" key="3">
    <source>
        <dbReference type="ARBA" id="ARBA00022617"/>
    </source>
</evidence>
<comment type="cofactor">
    <cofactor evidence="1 8">
        <name>heme</name>
        <dbReference type="ChEBI" id="CHEBI:30413"/>
    </cofactor>
</comment>
<keyword evidence="3 8" id="KW-0349">Heme</keyword>
<dbReference type="InterPro" id="IPR036396">
    <property type="entry name" value="Cyt_P450_sf"/>
</dbReference>
<dbReference type="GO" id="GO:0016705">
    <property type="term" value="F:oxidoreductase activity, acting on paired donors, with incorporation or reduction of molecular oxygen"/>
    <property type="evidence" value="ECO:0007669"/>
    <property type="project" value="InterPro"/>
</dbReference>
<evidence type="ECO:0000256" key="9">
    <source>
        <dbReference type="RuleBase" id="RU000461"/>
    </source>
</evidence>
<reference evidence="10" key="2">
    <citation type="submission" date="2020-02" db="EMBL/GenBank/DDBJ databases">
        <authorList>
            <person name="Gilchrist C.L.M."/>
            <person name="Chooi Y.-H."/>
        </authorList>
    </citation>
    <scope>NUCLEOTIDE SEQUENCE</scope>
    <source>
        <strain evidence="10">MST-FP2251</strain>
    </source>
</reference>
<name>A0AAD4CLD8_ASPNN</name>
<organism evidence="10 11">
    <name type="scientific">Aspergillus nanangensis</name>
    <dbReference type="NCBI Taxonomy" id="2582783"/>
    <lineage>
        <taxon>Eukaryota</taxon>
        <taxon>Fungi</taxon>
        <taxon>Dikarya</taxon>
        <taxon>Ascomycota</taxon>
        <taxon>Pezizomycotina</taxon>
        <taxon>Eurotiomycetes</taxon>
        <taxon>Eurotiomycetidae</taxon>
        <taxon>Eurotiales</taxon>
        <taxon>Aspergillaceae</taxon>
        <taxon>Aspergillus</taxon>
        <taxon>Aspergillus subgen. Circumdati</taxon>
    </lineage>
</organism>
<dbReference type="PRINTS" id="PR00463">
    <property type="entry name" value="EP450I"/>
</dbReference>
<dbReference type="PROSITE" id="PS00086">
    <property type="entry name" value="CYTOCHROME_P450"/>
    <property type="match status" value="1"/>
</dbReference>
<dbReference type="PRINTS" id="PR00385">
    <property type="entry name" value="P450"/>
</dbReference>
<dbReference type="SUPFAM" id="SSF48264">
    <property type="entry name" value="Cytochrome P450"/>
    <property type="match status" value="1"/>
</dbReference>
<keyword evidence="4 8" id="KW-0479">Metal-binding</keyword>
<dbReference type="GO" id="GO:0004497">
    <property type="term" value="F:monooxygenase activity"/>
    <property type="evidence" value="ECO:0007669"/>
    <property type="project" value="UniProtKB-KW"/>
</dbReference>
<dbReference type="PANTHER" id="PTHR24305:SF230">
    <property type="entry name" value="P450, PUTATIVE (EUROFUNG)-RELATED"/>
    <property type="match status" value="1"/>
</dbReference>
<dbReference type="InterPro" id="IPR050121">
    <property type="entry name" value="Cytochrome_P450_monoxygenase"/>
</dbReference>
<keyword evidence="11" id="KW-1185">Reference proteome</keyword>
<dbReference type="EMBL" id="VCAU01000045">
    <property type="protein sequence ID" value="KAF9888571.1"/>
    <property type="molecule type" value="Genomic_DNA"/>
</dbReference>
<evidence type="ECO:0000256" key="8">
    <source>
        <dbReference type="PIRSR" id="PIRSR602401-1"/>
    </source>
</evidence>
<gene>
    <name evidence="10" type="ORF">FE257_008503</name>
</gene>
<evidence type="ECO:0000313" key="11">
    <source>
        <dbReference type="Proteomes" id="UP001194746"/>
    </source>
</evidence>
<evidence type="ECO:0000256" key="4">
    <source>
        <dbReference type="ARBA" id="ARBA00022723"/>
    </source>
</evidence>